<comment type="caution">
    <text evidence="3">The sequence shown here is derived from an EMBL/GenBank/DDBJ whole genome shotgun (WGS) entry which is preliminary data.</text>
</comment>
<sequence length="35" mass="4169">MESYLSKNFGDVKPKNSSEEALQRWRNQALLDRQE</sequence>
<dbReference type="GO" id="GO:0005516">
    <property type="term" value="F:calmodulin binding"/>
    <property type="evidence" value="ECO:0007669"/>
    <property type="project" value="InterPro"/>
</dbReference>
<accession>A0AAV5JHN2</accession>
<dbReference type="InterPro" id="IPR024750">
    <property type="entry name" value="Ca_ATPase_N_dom"/>
</dbReference>
<evidence type="ECO:0000313" key="4">
    <source>
        <dbReference type="Proteomes" id="UP001054252"/>
    </source>
</evidence>
<proteinExistence type="predicted"/>
<dbReference type="AlphaFoldDB" id="A0AAV5JHN2"/>
<dbReference type="Proteomes" id="UP001054252">
    <property type="component" value="Unassembled WGS sequence"/>
</dbReference>
<feature type="domain" description="Calcium-transporting P-type ATPase N-terminal autoinhibitory" evidence="2">
    <location>
        <begin position="5"/>
        <end position="29"/>
    </location>
</feature>
<protein>
    <recommendedName>
        <fullName evidence="2">Calcium-transporting P-type ATPase N-terminal autoinhibitory domain-containing protein</fullName>
    </recommendedName>
</protein>
<name>A0AAV5JHN2_9ROSI</name>
<gene>
    <name evidence="3" type="ORF">SLEP1_g21727</name>
</gene>
<reference evidence="3 4" key="1">
    <citation type="journal article" date="2021" name="Commun. Biol.">
        <title>The genome of Shorea leprosula (Dipterocarpaceae) highlights the ecological relevance of drought in aseasonal tropical rainforests.</title>
        <authorList>
            <person name="Ng K.K.S."/>
            <person name="Kobayashi M.J."/>
            <person name="Fawcett J.A."/>
            <person name="Hatakeyama M."/>
            <person name="Paape T."/>
            <person name="Ng C.H."/>
            <person name="Ang C.C."/>
            <person name="Tnah L.H."/>
            <person name="Lee C.T."/>
            <person name="Nishiyama T."/>
            <person name="Sese J."/>
            <person name="O'Brien M.J."/>
            <person name="Copetti D."/>
            <person name="Mohd Noor M.I."/>
            <person name="Ong R.C."/>
            <person name="Putra M."/>
            <person name="Sireger I.Z."/>
            <person name="Indrioko S."/>
            <person name="Kosugi Y."/>
            <person name="Izuno A."/>
            <person name="Isagi Y."/>
            <person name="Lee S.L."/>
            <person name="Shimizu K.K."/>
        </authorList>
    </citation>
    <scope>NUCLEOTIDE SEQUENCE [LARGE SCALE GENOMIC DNA]</scope>
    <source>
        <strain evidence="3">214</strain>
    </source>
</reference>
<dbReference type="EMBL" id="BPVZ01000032">
    <property type="protein sequence ID" value="GKV10350.1"/>
    <property type="molecule type" value="Genomic_DNA"/>
</dbReference>
<feature type="compositionally biased region" description="Basic and acidic residues" evidence="1">
    <location>
        <begin position="10"/>
        <end position="21"/>
    </location>
</feature>
<organism evidence="3 4">
    <name type="scientific">Rubroshorea leprosula</name>
    <dbReference type="NCBI Taxonomy" id="152421"/>
    <lineage>
        <taxon>Eukaryota</taxon>
        <taxon>Viridiplantae</taxon>
        <taxon>Streptophyta</taxon>
        <taxon>Embryophyta</taxon>
        <taxon>Tracheophyta</taxon>
        <taxon>Spermatophyta</taxon>
        <taxon>Magnoliopsida</taxon>
        <taxon>eudicotyledons</taxon>
        <taxon>Gunneridae</taxon>
        <taxon>Pentapetalae</taxon>
        <taxon>rosids</taxon>
        <taxon>malvids</taxon>
        <taxon>Malvales</taxon>
        <taxon>Dipterocarpaceae</taxon>
        <taxon>Rubroshorea</taxon>
    </lineage>
</organism>
<evidence type="ECO:0000256" key="1">
    <source>
        <dbReference type="SAM" id="MobiDB-lite"/>
    </source>
</evidence>
<dbReference type="Pfam" id="PF12515">
    <property type="entry name" value="CaATP_NAI"/>
    <property type="match status" value="1"/>
</dbReference>
<evidence type="ECO:0000259" key="2">
    <source>
        <dbReference type="Pfam" id="PF12515"/>
    </source>
</evidence>
<feature type="region of interest" description="Disordered" evidence="1">
    <location>
        <begin position="1"/>
        <end position="21"/>
    </location>
</feature>
<evidence type="ECO:0000313" key="3">
    <source>
        <dbReference type="EMBL" id="GKV10350.1"/>
    </source>
</evidence>
<keyword evidence="4" id="KW-1185">Reference proteome</keyword>